<dbReference type="Proteomes" id="UP000252015">
    <property type="component" value="Unassembled WGS sequence"/>
</dbReference>
<evidence type="ECO:0000256" key="5">
    <source>
        <dbReference type="ARBA" id="ARBA00050499"/>
    </source>
</evidence>
<sequence length="261" mass="28739">MTGDRPTQRTLVIIPTFNERENLPLILRRLHEALPDVHVLVVDDSSPDGTGQLADELAEADHQAGFERIHVMHRTIKDGLGAAYLAGFAWGLARQYSTLVEMDADGSHAPEQLHRLLDAVDAGADLAIGSRYVDGGTVRNWPWRRIVLSKVANTYSRLLLGIGVHDITAGFRAYRRAVLEKIDLDAVDSKGYCFQIDLTWRTVSNGFAVVEVPITFTERELGVSKMSGSNIREALVKVAQWGISGRLHRAQAGVSPVDTPH</sequence>
<dbReference type="EMBL" id="UEGW01000001">
    <property type="protein sequence ID" value="SRX95019.1"/>
    <property type="molecule type" value="Genomic_DNA"/>
</dbReference>
<dbReference type="EC" id="2.3.1.269" evidence="11"/>
<evidence type="ECO:0000313" key="14">
    <source>
        <dbReference type="EMBL" id="SRX95019.1"/>
    </source>
</evidence>
<organism evidence="14 15">
    <name type="scientific">Mycobacterium shimoidei</name>
    <dbReference type="NCBI Taxonomy" id="29313"/>
    <lineage>
        <taxon>Bacteria</taxon>
        <taxon>Bacillati</taxon>
        <taxon>Actinomycetota</taxon>
        <taxon>Actinomycetes</taxon>
        <taxon>Mycobacteriales</taxon>
        <taxon>Mycobacteriaceae</taxon>
        <taxon>Mycobacterium</taxon>
    </lineage>
</organism>
<evidence type="ECO:0000256" key="10">
    <source>
        <dbReference type="ARBA" id="ARBA00061118"/>
    </source>
</evidence>
<keyword evidence="15" id="KW-1185">Reference proteome</keyword>
<evidence type="ECO:0000256" key="2">
    <source>
        <dbReference type="ARBA" id="ARBA00012704"/>
    </source>
</evidence>
<dbReference type="STRING" id="29313.BHQ16_20890"/>
<comment type="similarity">
    <text evidence="1">Belongs to the glycosyltransferase 2 family.</text>
</comment>
<dbReference type="GO" id="GO:0004582">
    <property type="term" value="F:dolichyl-phosphate beta-D-mannosyltransferase activity"/>
    <property type="evidence" value="ECO:0007669"/>
    <property type="project" value="UniProtKB-EC"/>
</dbReference>
<dbReference type="EC" id="2.4.1.83" evidence="2"/>
<evidence type="ECO:0000256" key="12">
    <source>
        <dbReference type="ARBA" id="ARBA00068743"/>
    </source>
</evidence>
<dbReference type="Gene3D" id="3.90.550.10">
    <property type="entry name" value="Spore Coat Polysaccharide Biosynthesis Protein SpsA, Chain A"/>
    <property type="match status" value="1"/>
</dbReference>
<dbReference type="CDD" id="cd06442">
    <property type="entry name" value="DPM1_like"/>
    <property type="match status" value="1"/>
</dbReference>
<evidence type="ECO:0000256" key="6">
    <source>
        <dbReference type="ARBA" id="ARBA00051728"/>
    </source>
</evidence>
<dbReference type="InterPro" id="IPR039528">
    <property type="entry name" value="DPM1-like"/>
</dbReference>
<comment type="catalytic activity">
    <reaction evidence="6">
        <text>N-terminal S-1,2-diacyl-sn-glyceryl-L-cysteinyl-[lipoprotein] + a glycerophospholipid = N-acyl-S-1,2-diacyl-sn-glyceryl-L-cysteinyl-[lipoprotein] + a 2-acyl-sn-glycero-3-phospholipid + H(+)</text>
        <dbReference type="Rhea" id="RHEA:48228"/>
        <dbReference type="Rhea" id="RHEA-COMP:14681"/>
        <dbReference type="Rhea" id="RHEA-COMP:14684"/>
        <dbReference type="ChEBI" id="CHEBI:15378"/>
        <dbReference type="ChEBI" id="CHEBI:136912"/>
        <dbReference type="ChEBI" id="CHEBI:140656"/>
        <dbReference type="ChEBI" id="CHEBI:140657"/>
        <dbReference type="ChEBI" id="CHEBI:140660"/>
        <dbReference type="EC" id="2.3.1.269"/>
    </reaction>
</comment>
<comment type="similarity">
    <text evidence="10">In the N-terminal section; belongs to the CN hydrolase family. Apolipoprotein N-acyltransferase subfamily.</text>
</comment>
<accession>A0A1E3T0J9</accession>
<dbReference type="Pfam" id="PF00535">
    <property type="entry name" value="Glycos_transf_2"/>
    <property type="match status" value="1"/>
</dbReference>
<proteinExistence type="inferred from homology"/>
<evidence type="ECO:0000313" key="15">
    <source>
        <dbReference type="Proteomes" id="UP000252015"/>
    </source>
</evidence>
<evidence type="ECO:0000256" key="7">
    <source>
        <dbReference type="ARBA" id="ARBA00053222"/>
    </source>
</evidence>
<keyword evidence="3" id="KW-0328">Glycosyltransferase</keyword>
<comment type="pathway">
    <text evidence="8">Protein modification; lipoprotein biosynthesis (N-acyl transfer).</text>
</comment>
<dbReference type="AlphaFoldDB" id="A0A1E3T0J9"/>
<dbReference type="GO" id="GO:0016020">
    <property type="term" value="C:membrane"/>
    <property type="evidence" value="ECO:0007669"/>
    <property type="project" value="GOC"/>
</dbReference>
<evidence type="ECO:0000256" key="11">
    <source>
        <dbReference type="ARBA" id="ARBA00067003"/>
    </source>
</evidence>
<dbReference type="PANTHER" id="PTHR43398">
    <property type="entry name" value="DOLICHOL-PHOSPHATE MANNOSYLTRANSFERASE SUBUNIT 1"/>
    <property type="match status" value="1"/>
</dbReference>
<gene>
    <name evidence="14" type="ORF">MSP7336_03283</name>
</gene>
<dbReference type="InterPro" id="IPR001173">
    <property type="entry name" value="Glyco_trans_2-like"/>
</dbReference>
<comment type="similarity">
    <text evidence="9">In the C-terminal section; belongs to the glycosyltransferase 2 family.</text>
</comment>
<dbReference type="FunFam" id="3.90.550.10:FF:000122">
    <property type="entry name" value="Dolichol-phosphate mannosyltransferase subunit 1"/>
    <property type="match status" value="1"/>
</dbReference>
<evidence type="ECO:0000256" key="4">
    <source>
        <dbReference type="ARBA" id="ARBA00022679"/>
    </source>
</evidence>
<dbReference type="SUPFAM" id="SSF53448">
    <property type="entry name" value="Nucleotide-diphospho-sugar transferases"/>
    <property type="match status" value="1"/>
</dbReference>
<comment type="function">
    <text evidence="7">Catalyzes the phospholipid dependent N-acylation of the N-terminal cysteine of apolipoprotein, the last step in lipoprotein maturation.</text>
</comment>
<protein>
    <recommendedName>
        <fullName evidence="12">Bifunctional apolipoprotein N-acyltransferase/polyprenol monophosphomannose synthase</fullName>
        <ecNumber evidence="11">2.3.1.269</ecNumber>
        <ecNumber evidence="2">2.4.1.83</ecNumber>
    </recommendedName>
</protein>
<evidence type="ECO:0000256" key="3">
    <source>
        <dbReference type="ARBA" id="ARBA00022676"/>
    </source>
</evidence>
<evidence type="ECO:0000256" key="8">
    <source>
        <dbReference type="ARBA" id="ARBA00060519"/>
    </source>
</evidence>
<evidence type="ECO:0000259" key="13">
    <source>
        <dbReference type="Pfam" id="PF00535"/>
    </source>
</evidence>
<dbReference type="InterPro" id="IPR029044">
    <property type="entry name" value="Nucleotide-diphossugar_trans"/>
</dbReference>
<feature type="domain" description="Glycosyltransferase 2-like" evidence="13">
    <location>
        <begin position="12"/>
        <end position="182"/>
    </location>
</feature>
<evidence type="ECO:0000256" key="1">
    <source>
        <dbReference type="ARBA" id="ARBA00006739"/>
    </source>
</evidence>
<evidence type="ECO:0000256" key="9">
    <source>
        <dbReference type="ARBA" id="ARBA00060836"/>
    </source>
</evidence>
<dbReference type="GO" id="GO:0009247">
    <property type="term" value="P:glycolipid biosynthetic process"/>
    <property type="evidence" value="ECO:0007669"/>
    <property type="project" value="TreeGrafter"/>
</dbReference>
<dbReference type="RefSeq" id="WP_069397998.1">
    <property type="nucleotide sequence ID" value="NZ_JACKUN010000035.1"/>
</dbReference>
<name>A0A1E3T0J9_MYCSH</name>
<dbReference type="PANTHER" id="PTHR43398:SF1">
    <property type="entry name" value="DOLICHOL-PHOSPHATE MANNOSYLTRANSFERASE SUBUNIT 1"/>
    <property type="match status" value="1"/>
</dbReference>
<reference evidence="14 15" key="1">
    <citation type="submission" date="2018-05" db="EMBL/GenBank/DDBJ databases">
        <authorList>
            <consortium name="IHU Genomes"/>
        </authorList>
    </citation>
    <scope>NUCLEOTIDE SEQUENCE [LARGE SCALE GENOMIC DNA]</scope>
    <source>
        <strain evidence="14 15">P7336</strain>
    </source>
</reference>
<keyword evidence="4" id="KW-0808">Transferase</keyword>
<comment type="catalytic activity">
    <reaction evidence="5">
        <text>a di-trans,poly-cis-dolichyl phosphate + GDP-alpha-D-mannose = a di-trans,poly-cis-dolichyl beta-D-mannosyl phosphate + GDP</text>
        <dbReference type="Rhea" id="RHEA:21184"/>
        <dbReference type="Rhea" id="RHEA-COMP:19498"/>
        <dbReference type="Rhea" id="RHEA-COMP:19501"/>
        <dbReference type="ChEBI" id="CHEBI:57527"/>
        <dbReference type="ChEBI" id="CHEBI:57683"/>
        <dbReference type="ChEBI" id="CHEBI:58189"/>
        <dbReference type="ChEBI" id="CHEBI:58211"/>
        <dbReference type="EC" id="2.4.1.83"/>
    </reaction>
</comment>